<gene>
    <name evidence="2" type="ORF">AVDCRST_MAG39-2053</name>
</gene>
<dbReference type="EC" id="5.2.1.8" evidence="2"/>
<evidence type="ECO:0000313" key="2">
    <source>
        <dbReference type="EMBL" id="CAA9511756.1"/>
    </source>
</evidence>
<feature type="non-terminal residue" evidence="2">
    <location>
        <position position="1"/>
    </location>
</feature>
<keyword evidence="2" id="KW-0413">Isomerase</keyword>
<accession>A0A6J4T1U2</accession>
<dbReference type="EMBL" id="CADCVW010000083">
    <property type="protein sequence ID" value="CAA9511756.1"/>
    <property type="molecule type" value="Genomic_DNA"/>
</dbReference>
<feature type="compositionally biased region" description="Basic residues" evidence="1">
    <location>
        <begin position="77"/>
        <end position="92"/>
    </location>
</feature>
<sequence length="151" mass="16515">GRRAAPHSHPRQRRRRPHPPAAGPRARSRPAADGAGDRGILRRGGVPPRDRRLHGAGRRPDGHGDERVVQAEPQGRVLRRAPRPRRLLHGAHQRPEQRQQSVLHLPGRRALPRPAVHSVGSGRRRHGVRGRAAQGRAAAEPGQDRQSAGGV</sequence>
<protein>
    <submittedName>
        <fullName evidence="2">Peptidyl-prolyl cis-trans isomerase</fullName>
        <ecNumber evidence="2">5.2.1.8</ecNumber>
    </submittedName>
</protein>
<dbReference type="GO" id="GO:0003755">
    <property type="term" value="F:peptidyl-prolyl cis-trans isomerase activity"/>
    <property type="evidence" value="ECO:0007669"/>
    <property type="project" value="UniProtKB-EC"/>
</dbReference>
<feature type="compositionally biased region" description="Basic residues" evidence="1">
    <location>
        <begin position="1"/>
        <end position="18"/>
    </location>
</feature>
<name>A0A6J4T1U2_9SPHN</name>
<evidence type="ECO:0000256" key="1">
    <source>
        <dbReference type="SAM" id="MobiDB-lite"/>
    </source>
</evidence>
<organism evidence="2">
    <name type="scientific">uncultured Sphingomonadaceae bacterium</name>
    <dbReference type="NCBI Taxonomy" id="169976"/>
    <lineage>
        <taxon>Bacteria</taxon>
        <taxon>Pseudomonadati</taxon>
        <taxon>Pseudomonadota</taxon>
        <taxon>Alphaproteobacteria</taxon>
        <taxon>Sphingomonadales</taxon>
        <taxon>Sphingomonadaceae</taxon>
        <taxon>environmental samples</taxon>
    </lineage>
</organism>
<feature type="non-terminal residue" evidence="2">
    <location>
        <position position="151"/>
    </location>
</feature>
<feature type="compositionally biased region" description="Low complexity" evidence="1">
    <location>
        <begin position="23"/>
        <end position="34"/>
    </location>
</feature>
<dbReference type="AlphaFoldDB" id="A0A6J4T1U2"/>
<feature type="compositionally biased region" description="Low complexity" evidence="1">
    <location>
        <begin position="130"/>
        <end position="139"/>
    </location>
</feature>
<feature type="region of interest" description="Disordered" evidence="1">
    <location>
        <begin position="1"/>
        <end position="151"/>
    </location>
</feature>
<reference evidence="2" key="1">
    <citation type="submission" date="2020-02" db="EMBL/GenBank/DDBJ databases">
        <authorList>
            <person name="Meier V. D."/>
        </authorList>
    </citation>
    <scope>NUCLEOTIDE SEQUENCE</scope>
    <source>
        <strain evidence="2">AVDCRST_MAG39</strain>
    </source>
</reference>
<feature type="compositionally biased region" description="Basic and acidic residues" evidence="1">
    <location>
        <begin position="58"/>
        <end position="69"/>
    </location>
</feature>
<proteinExistence type="predicted"/>